<dbReference type="Proteomes" id="UP000284706">
    <property type="component" value="Unassembled WGS sequence"/>
</dbReference>
<evidence type="ECO:0000313" key="1">
    <source>
        <dbReference type="EMBL" id="PPQ82563.1"/>
    </source>
</evidence>
<reference evidence="1 2" key="1">
    <citation type="journal article" date="2018" name="Evol. Lett.">
        <title>Horizontal gene cluster transfer increased hallucinogenic mushroom diversity.</title>
        <authorList>
            <person name="Reynolds H.T."/>
            <person name="Vijayakumar V."/>
            <person name="Gluck-Thaler E."/>
            <person name="Korotkin H.B."/>
            <person name="Matheny P.B."/>
            <person name="Slot J.C."/>
        </authorList>
    </citation>
    <scope>NUCLEOTIDE SEQUENCE [LARGE SCALE GENOMIC DNA]</scope>
    <source>
        <strain evidence="1 2">SRW20</strain>
    </source>
</reference>
<protein>
    <submittedName>
        <fullName evidence="1">Uncharacterized protein</fullName>
    </submittedName>
</protein>
<gene>
    <name evidence="1" type="ORF">CVT26_012370</name>
</gene>
<dbReference type="InParanoid" id="A0A409WVL4"/>
<name>A0A409WVL4_9AGAR</name>
<evidence type="ECO:0000313" key="2">
    <source>
        <dbReference type="Proteomes" id="UP000284706"/>
    </source>
</evidence>
<sequence>MSSAHTLASRTFSSECQKTMWKSHAKHCKNLKAVNARDIVIRKCFADFMIKSRELYSSEILRISDNEMALLAYRVFIDVSEASKEPLVQNAFYAVLVWNEDILENPGTARRQDILRLIYCAPVKEEDLLNGQEWLRDSLQRSSLSPQAGLVRIFFKLCYEERQEDAAQTPGRDENGDGENLKELFVIKDFYNHVNLQACHIPSQEAIMERIRALLPSTGGWVQPATIHFLPA</sequence>
<dbReference type="EMBL" id="NHYE01004733">
    <property type="protein sequence ID" value="PPQ82563.1"/>
    <property type="molecule type" value="Genomic_DNA"/>
</dbReference>
<keyword evidence="2" id="KW-1185">Reference proteome</keyword>
<accession>A0A409WVL4</accession>
<proteinExistence type="predicted"/>
<comment type="caution">
    <text evidence="1">The sequence shown here is derived from an EMBL/GenBank/DDBJ whole genome shotgun (WGS) entry which is preliminary data.</text>
</comment>
<organism evidence="1 2">
    <name type="scientific">Gymnopilus dilepis</name>
    <dbReference type="NCBI Taxonomy" id="231916"/>
    <lineage>
        <taxon>Eukaryota</taxon>
        <taxon>Fungi</taxon>
        <taxon>Dikarya</taxon>
        <taxon>Basidiomycota</taxon>
        <taxon>Agaricomycotina</taxon>
        <taxon>Agaricomycetes</taxon>
        <taxon>Agaricomycetidae</taxon>
        <taxon>Agaricales</taxon>
        <taxon>Agaricineae</taxon>
        <taxon>Hymenogastraceae</taxon>
        <taxon>Gymnopilus</taxon>
    </lineage>
</organism>
<dbReference type="AlphaFoldDB" id="A0A409WVL4"/>